<dbReference type="PANTHER" id="PTHR24064">
    <property type="entry name" value="SOLUTE CARRIER FAMILY 22 MEMBER"/>
    <property type="match status" value="1"/>
</dbReference>
<keyword evidence="3 5" id="KW-1133">Transmembrane helix</keyword>
<evidence type="ECO:0000256" key="4">
    <source>
        <dbReference type="ARBA" id="ARBA00023136"/>
    </source>
</evidence>
<evidence type="ECO:0000256" key="5">
    <source>
        <dbReference type="SAM" id="Phobius"/>
    </source>
</evidence>
<keyword evidence="8" id="KW-1185">Reference proteome</keyword>
<evidence type="ECO:0000256" key="2">
    <source>
        <dbReference type="ARBA" id="ARBA00022692"/>
    </source>
</evidence>
<dbReference type="EMBL" id="JARKIK010000024">
    <property type="protein sequence ID" value="KAK8743595.1"/>
    <property type="molecule type" value="Genomic_DNA"/>
</dbReference>
<reference evidence="7 8" key="1">
    <citation type="journal article" date="2024" name="BMC Genomics">
        <title>Genome assembly of redclaw crayfish (Cherax quadricarinatus) provides insights into its immune adaptation and hypoxia tolerance.</title>
        <authorList>
            <person name="Liu Z."/>
            <person name="Zheng J."/>
            <person name="Li H."/>
            <person name="Fang K."/>
            <person name="Wang S."/>
            <person name="He J."/>
            <person name="Zhou D."/>
            <person name="Weng S."/>
            <person name="Chi M."/>
            <person name="Gu Z."/>
            <person name="He J."/>
            <person name="Li F."/>
            <person name="Wang M."/>
        </authorList>
    </citation>
    <scope>NUCLEOTIDE SEQUENCE [LARGE SCALE GENOMIC DNA]</scope>
    <source>
        <strain evidence="7">ZL_2023a</strain>
    </source>
</reference>
<dbReference type="GO" id="GO:0016020">
    <property type="term" value="C:membrane"/>
    <property type="evidence" value="ECO:0007669"/>
    <property type="project" value="UniProtKB-SubCell"/>
</dbReference>
<feature type="transmembrane region" description="Helical" evidence="5">
    <location>
        <begin position="57"/>
        <end position="75"/>
    </location>
</feature>
<comment type="subcellular location">
    <subcellularLocation>
        <location evidence="1">Membrane</location>
        <topology evidence="1">Multi-pass membrane protein</topology>
    </subcellularLocation>
</comment>
<evidence type="ECO:0000256" key="1">
    <source>
        <dbReference type="ARBA" id="ARBA00004141"/>
    </source>
</evidence>
<keyword evidence="4 5" id="KW-0472">Membrane</keyword>
<feature type="domain" description="Major facilitator superfamily (MFS) profile" evidence="6">
    <location>
        <begin position="1"/>
        <end position="131"/>
    </location>
</feature>
<dbReference type="InterPro" id="IPR020846">
    <property type="entry name" value="MFS_dom"/>
</dbReference>
<evidence type="ECO:0000256" key="3">
    <source>
        <dbReference type="ARBA" id="ARBA00022989"/>
    </source>
</evidence>
<accession>A0AAW0XGF7</accession>
<name>A0AAW0XGF7_CHEQU</name>
<dbReference type="InterPro" id="IPR036259">
    <property type="entry name" value="MFS_trans_sf"/>
</dbReference>
<sequence length="131" mass="14092">AVTTLVYYGLSINSTNLSSSNTPATPYLNFILSALVEIPGYTLAWMSMSLWGRKGSLTLSMILAGISCAGAGFLSEYNKKYLLILVLLGKCFITCAFAIIYIFTSEMFPTSVRSTIVGLCSTFARIGAMLA</sequence>
<proteinExistence type="predicted"/>
<protein>
    <recommendedName>
        <fullName evidence="6">Major facilitator superfamily (MFS) profile domain-containing protein</fullName>
    </recommendedName>
</protein>
<keyword evidence="2 5" id="KW-0812">Transmembrane</keyword>
<dbReference type="AlphaFoldDB" id="A0AAW0XGF7"/>
<dbReference type="PROSITE" id="PS50850">
    <property type="entry name" value="MFS"/>
    <property type="match status" value="1"/>
</dbReference>
<comment type="caution">
    <text evidence="7">The sequence shown here is derived from an EMBL/GenBank/DDBJ whole genome shotgun (WGS) entry which is preliminary data.</text>
</comment>
<evidence type="ECO:0000313" key="8">
    <source>
        <dbReference type="Proteomes" id="UP001445076"/>
    </source>
</evidence>
<gene>
    <name evidence="7" type="ORF">OTU49_001149</name>
</gene>
<dbReference type="Gene3D" id="1.20.1250.20">
    <property type="entry name" value="MFS general substrate transporter like domains"/>
    <property type="match status" value="1"/>
</dbReference>
<dbReference type="Proteomes" id="UP001445076">
    <property type="component" value="Unassembled WGS sequence"/>
</dbReference>
<evidence type="ECO:0000259" key="6">
    <source>
        <dbReference type="PROSITE" id="PS50850"/>
    </source>
</evidence>
<organism evidence="7 8">
    <name type="scientific">Cherax quadricarinatus</name>
    <name type="common">Australian red claw crayfish</name>
    <dbReference type="NCBI Taxonomy" id="27406"/>
    <lineage>
        <taxon>Eukaryota</taxon>
        <taxon>Metazoa</taxon>
        <taxon>Ecdysozoa</taxon>
        <taxon>Arthropoda</taxon>
        <taxon>Crustacea</taxon>
        <taxon>Multicrustacea</taxon>
        <taxon>Malacostraca</taxon>
        <taxon>Eumalacostraca</taxon>
        <taxon>Eucarida</taxon>
        <taxon>Decapoda</taxon>
        <taxon>Pleocyemata</taxon>
        <taxon>Astacidea</taxon>
        <taxon>Parastacoidea</taxon>
        <taxon>Parastacidae</taxon>
        <taxon>Cherax</taxon>
    </lineage>
</organism>
<dbReference type="GO" id="GO:0022857">
    <property type="term" value="F:transmembrane transporter activity"/>
    <property type="evidence" value="ECO:0007669"/>
    <property type="project" value="InterPro"/>
</dbReference>
<feature type="non-terminal residue" evidence="7">
    <location>
        <position position="131"/>
    </location>
</feature>
<dbReference type="SUPFAM" id="SSF103473">
    <property type="entry name" value="MFS general substrate transporter"/>
    <property type="match status" value="1"/>
</dbReference>
<evidence type="ECO:0000313" key="7">
    <source>
        <dbReference type="EMBL" id="KAK8743595.1"/>
    </source>
</evidence>
<feature type="non-terminal residue" evidence="7">
    <location>
        <position position="1"/>
    </location>
</feature>
<feature type="transmembrane region" description="Helical" evidence="5">
    <location>
        <begin position="81"/>
        <end position="103"/>
    </location>
</feature>